<dbReference type="GO" id="GO:0005524">
    <property type="term" value="F:ATP binding"/>
    <property type="evidence" value="ECO:0007669"/>
    <property type="project" value="UniProtKB-KW"/>
</dbReference>
<feature type="binding site" evidence="14">
    <location>
        <position position="332"/>
    </location>
    <ligand>
        <name>Mg(2+)</name>
        <dbReference type="ChEBI" id="CHEBI:18420"/>
        <label>1</label>
    </ligand>
</feature>
<evidence type="ECO:0000256" key="6">
    <source>
        <dbReference type="ARBA" id="ARBA00022598"/>
    </source>
</evidence>
<evidence type="ECO:0000259" key="20">
    <source>
        <dbReference type="PROSITE" id="PS51987"/>
    </source>
</evidence>
<evidence type="ECO:0000256" key="11">
    <source>
        <dbReference type="ARBA" id="ARBA00049436"/>
    </source>
</evidence>
<dbReference type="InterPro" id="IPR014746">
    <property type="entry name" value="Gln_synth/guanido_kin_cat_dom"/>
</dbReference>
<evidence type="ECO:0000259" key="19">
    <source>
        <dbReference type="PROSITE" id="PS51986"/>
    </source>
</evidence>
<evidence type="ECO:0000256" key="5">
    <source>
        <dbReference type="ARBA" id="ARBA00022490"/>
    </source>
</evidence>
<keyword evidence="9 13" id="KW-0067">ATP-binding</keyword>
<dbReference type="FunFam" id="3.30.590.10:FF:000003">
    <property type="entry name" value="Glutamine synthetase 2"/>
    <property type="match status" value="1"/>
</dbReference>
<feature type="binding site" evidence="12">
    <location>
        <position position="334"/>
    </location>
    <ligand>
        <name>L-glutamate</name>
        <dbReference type="ChEBI" id="CHEBI:29985"/>
    </ligand>
</feature>
<organism evidence="21 22">
    <name type="scientific">Gehongia tenuis</name>
    <dbReference type="NCBI Taxonomy" id="2763655"/>
    <lineage>
        <taxon>Bacteria</taxon>
        <taxon>Bacillati</taxon>
        <taxon>Bacillota</taxon>
        <taxon>Clostridia</taxon>
        <taxon>Christensenellales</taxon>
        <taxon>Christensenellaceae</taxon>
        <taxon>Gehongia</taxon>
    </lineage>
</organism>
<keyword evidence="6 18" id="KW-0436">Ligase</keyword>
<keyword evidence="7 14" id="KW-0479">Metal-binding</keyword>
<comment type="subcellular location">
    <subcellularLocation>
        <location evidence="1">Cytoplasm</location>
    </subcellularLocation>
</comment>
<feature type="binding site" evidence="12">
    <location>
        <position position="303"/>
    </location>
    <ligand>
        <name>L-glutamate</name>
        <dbReference type="ChEBI" id="CHEBI:29985"/>
    </ligand>
</feature>
<keyword evidence="5" id="KW-0963">Cytoplasm</keyword>
<keyword evidence="22" id="KW-1185">Reference proteome</keyword>
<comment type="catalytic activity">
    <reaction evidence="11 18">
        <text>L-glutamate + NH4(+) + ATP = L-glutamine + ADP + phosphate + H(+)</text>
        <dbReference type="Rhea" id="RHEA:16169"/>
        <dbReference type="ChEBI" id="CHEBI:15378"/>
        <dbReference type="ChEBI" id="CHEBI:28938"/>
        <dbReference type="ChEBI" id="CHEBI:29985"/>
        <dbReference type="ChEBI" id="CHEBI:30616"/>
        <dbReference type="ChEBI" id="CHEBI:43474"/>
        <dbReference type="ChEBI" id="CHEBI:58359"/>
        <dbReference type="ChEBI" id="CHEBI:456216"/>
        <dbReference type="EC" id="6.3.1.2"/>
    </reaction>
</comment>
<evidence type="ECO:0000256" key="17">
    <source>
        <dbReference type="RuleBase" id="RU000384"/>
    </source>
</evidence>
<dbReference type="RefSeq" id="WP_249317142.1">
    <property type="nucleotide sequence ID" value="NZ_JACRSR010000004.1"/>
</dbReference>
<dbReference type="Pfam" id="PF03951">
    <property type="entry name" value="Gln-synt_N"/>
    <property type="match status" value="1"/>
</dbReference>
<dbReference type="AlphaFoldDB" id="A0A926HPW4"/>
<dbReference type="InterPro" id="IPR004809">
    <property type="entry name" value="Gln_synth_I"/>
</dbReference>
<accession>A0A926HPW4</accession>
<reference evidence="21" key="1">
    <citation type="submission" date="2020-08" db="EMBL/GenBank/DDBJ databases">
        <title>Genome public.</title>
        <authorList>
            <person name="Liu C."/>
            <person name="Sun Q."/>
        </authorList>
    </citation>
    <scope>NUCLEOTIDE SEQUENCE</scope>
    <source>
        <strain evidence="21">NSJ-53</strain>
    </source>
</reference>
<feature type="binding site" evidence="13">
    <location>
        <position position="183"/>
    </location>
    <ligand>
        <name>ATP</name>
        <dbReference type="ChEBI" id="CHEBI:30616"/>
    </ligand>
</feature>
<feature type="modified residue" description="O-AMP-tyrosine" evidence="15">
    <location>
        <position position="372"/>
    </location>
</feature>
<comment type="cofactor">
    <cofactor evidence="14">
        <name>Mg(2+)</name>
        <dbReference type="ChEBI" id="CHEBI:18420"/>
    </cofactor>
    <text evidence="14">Binds 2 Mg(2+) ions per subunit.</text>
</comment>
<comment type="similarity">
    <text evidence="2 16 17">Belongs to the glutamine synthetase family.</text>
</comment>
<dbReference type="GO" id="GO:0004356">
    <property type="term" value="F:glutamine synthetase activity"/>
    <property type="evidence" value="ECO:0007669"/>
    <property type="project" value="UniProtKB-EC"/>
</dbReference>
<evidence type="ECO:0000256" key="7">
    <source>
        <dbReference type="ARBA" id="ARBA00022723"/>
    </source>
</evidence>
<keyword evidence="15" id="KW-0597">Phosphoprotein</keyword>
<dbReference type="PANTHER" id="PTHR43407">
    <property type="entry name" value="GLUTAMINE SYNTHETASE"/>
    <property type="match status" value="1"/>
</dbReference>
<dbReference type="FunFam" id="3.10.20.70:FF:000005">
    <property type="entry name" value="Glutamine synthetase"/>
    <property type="match status" value="1"/>
</dbReference>
<feature type="domain" description="GS catalytic" evidence="20">
    <location>
        <begin position="108"/>
        <end position="443"/>
    </location>
</feature>
<dbReference type="SMART" id="SM01230">
    <property type="entry name" value="Gln-synt_C"/>
    <property type="match status" value="1"/>
</dbReference>
<feature type="binding site" evidence="14">
    <location>
        <position position="131"/>
    </location>
    <ligand>
        <name>Mg(2+)</name>
        <dbReference type="ChEBI" id="CHEBI:18420"/>
        <label>1</label>
    </ligand>
</feature>
<feature type="binding site" evidence="14">
    <location>
        <position position="188"/>
    </location>
    <ligand>
        <name>Mg(2+)</name>
        <dbReference type="ChEBI" id="CHEBI:18420"/>
        <label>1</label>
    </ligand>
</feature>
<feature type="binding site" evidence="14">
    <location>
        <position position="244"/>
    </location>
    <ligand>
        <name>Mg(2+)</name>
        <dbReference type="ChEBI" id="CHEBI:18420"/>
        <label>1</label>
    </ligand>
</feature>
<dbReference type="GO" id="GO:0005737">
    <property type="term" value="C:cytoplasm"/>
    <property type="evidence" value="ECO:0007669"/>
    <property type="project" value="UniProtKB-SubCell"/>
</dbReference>
<dbReference type="NCBIfam" id="TIGR00653">
    <property type="entry name" value="GlnA"/>
    <property type="match status" value="1"/>
</dbReference>
<feature type="binding site" evidence="13">
    <location>
        <position position="315"/>
    </location>
    <ligand>
        <name>ATP</name>
        <dbReference type="ChEBI" id="CHEBI:30616"/>
    </ligand>
</feature>
<evidence type="ECO:0000313" key="22">
    <source>
        <dbReference type="Proteomes" id="UP000623172"/>
    </source>
</evidence>
<dbReference type="EC" id="6.3.1.2" evidence="3 18"/>
<dbReference type="Gene3D" id="3.30.590.10">
    <property type="entry name" value="Glutamine synthetase/guanido kinase, catalytic domain"/>
    <property type="match status" value="1"/>
</dbReference>
<dbReference type="GO" id="GO:0016020">
    <property type="term" value="C:membrane"/>
    <property type="evidence" value="ECO:0007669"/>
    <property type="project" value="TreeGrafter"/>
</dbReference>
<evidence type="ECO:0000256" key="9">
    <source>
        <dbReference type="ARBA" id="ARBA00022840"/>
    </source>
</evidence>
<feature type="binding site" evidence="14">
    <location>
        <position position="133"/>
    </location>
    <ligand>
        <name>Mg(2+)</name>
        <dbReference type="ChEBI" id="CHEBI:18420"/>
        <label>1</label>
    </ligand>
</feature>
<gene>
    <name evidence="21" type="primary">glnA</name>
    <name evidence="21" type="ORF">H8696_09515</name>
</gene>
<keyword evidence="10 14" id="KW-0460">Magnesium</keyword>
<evidence type="ECO:0000256" key="13">
    <source>
        <dbReference type="PIRSR" id="PIRSR604809-2"/>
    </source>
</evidence>
<evidence type="ECO:0000256" key="3">
    <source>
        <dbReference type="ARBA" id="ARBA00012937"/>
    </source>
</evidence>
<proteinExistence type="inferred from homology"/>
<evidence type="ECO:0000256" key="18">
    <source>
        <dbReference type="RuleBase" id="RU004356"/>
    </source>
</evidence>
<dbReference type="InterPro" id="IPR008146">
    <property type="entry name" value="Gln_synth_cat_dom"/>
</dbReference>
<evidence type="ECO:0000313" key="21">
    <source>
        <dbReference type="EMBL" id="MBC8532084.1"/>
    </source>
</evidence>
<dbReference type="SUPFAM" id="SSF54368">
    <property type="entry name" value="Glutamine synthetase, N-terminal domain"/>
    <property type="match status" value="1"/>
</dbReference>
<feature type="domain" description="GS beta-grasp" evidence="19">
    <location>
        <begin position="16"/>
        <end position="101"/>
    </location>
</feature>
<feature type="binding site" evidence="14">
    <location>
        <position position="195"/>
    </location>
    <ligand>
        <name>Mg(2+)</name>
        <dbReference type="ChEBI" id="CHEBI:18420"/>
        <label>1</label>
    </ligand>
</feature>
<sequence>MTRYTPEDVIKLCRQEDVKFIRLQFTDIFGIMKNVAITIDQLEKALNNEMMFDGSSINGFVRIEESDMILYPDPNSFVIFPWSEPDCKVARLICDVYSADRTPFLGDPRYALKRAIQRMNKMGYELFAGPELEFFLFQMDESGAPTTRTHDDASYFDLAPVDRGEIARQDMCLMLEKMGFHIEASHHECAPAQHEIDFKYDDALTTADNVMTFKLVVRTVAQRHNLHATFLPKPVYGVAGNGMHINQSLFQNGRNMFFDPDSEDGLSEIAHQYVAGLLTHAPGFTALTNPLVNSYKRLVPGYEAPLYIAWSAQNRSPLIRIPASRGTGTRVELRSPDPSANPYLALAATLMAGLDGIEKKMTPPEPINCNIYKMDDAELEKHGVSCLPLNIREATRAMLQDEVIVAALGEHIIKNYAEAKFIEHEEYRVQVTPWEVNNYLKRY</sequence>
<evidence type="ECO:0000256" key="10">
    <source>
        <dbReference type="ARBA" id="ARBA00022842"/>
    </source>
</evidence>
<dbReference type="PROSITE" id="PS51986">
    <property type="entry name" value="GS_BETA_GRASP"/>
    <property type="match status" value="1"/>
</dbReference>
<dbReference type="Proteomes" id="UP000623172">
    <property type="component" value="Unassembled WGS sequence"/>
</dbReference>
<name>A0A926HPW4_9FIRM</name>
<evidence type="ECO:0000256" key="1">
    <source>
        <dbReference type="ARBA" id="ARBA00004496"/>
    </source>
</evidence>
<feature type="binding site" evidence="13">
    <location>
        <begin position="198"/>
        <end position="200"/>
    </location>
    <ligand>
        <name>ATP</name>
        <dbReference type="ChEBI" id="CHEBI:30616"/>
    </ligand>
</feature>
<dbReference type="InterPro" id="IPR027302">
    <property type="entry name" value="Gln_synth_N_conserv_site"/>
</dbReference>
<dbReference type="InterPro" id="IPR027303">
    <property type="entry name" value="Gln_synth_gly_rich_site"/>
</dbReference>
<feature type="binding site" evidence="12">
    <location>
        <position position="315"/>
    </location>
    <ligand>
        <name>L-glutamate</name>
        <dbReference type="ChEBI" id="CHEBI:29985"/>
    </ligand>
</feature>
<dbReference type="InterPro" id="IPR036651">
    <property type="entry name" value="Gln_synt_N_sf"/>
</dbReference>
<evidence type="ECO:0000256" key="14">
    <source>
        <dbReference type="PIRSR" id="PIRSR604809-3"/>
    </source>
</evidence>
<evidence type="ECO:0000256" key="4">
    <source>
        <dbReference type="ARBA" id="ARBA00021364"/>
    </source>
</evidence>
<dbReference type="PROSITE" id="PS00180">
    <property type="entry name" value="GLNA_1"/>
    <property type="match status" value="1"/>
</dbReference>
<evidence type="ECO:0000256" key="12">
    <source>
        <dbReference type="PIRSR" id="PIRSR604809-1"/>
    </source>
</evidence>
<dbReference type="GO" id="GO:0006542">
    <property type="term" value="P:glutamine biosynthetic process"/>
    <property type="evidence" value="ECO:0007669"/>
    <property type="project" value="InterPro"/>
</dbReference>
<evidence type="ECO:0000256" key="15">
    <source>
        <dbReference type="PIRSR" id="PIRSR604809-50"/>
    </source>
</evidence>
<feature type="binding site" evidence="12">
    <location>
        <position position="297"/>
    </location>
    <ligand>
        <name>L-glutamate</name>
        <dbReference type="ChEBI" id="CHEBI:29985"/>
    </ligand>
</feature>
<dbReference type="PANTHER" id="PTHR43407:SF1">
    <property type="entry name" value="LENGSIN"/>
    <property type="match status" value="1"/>
</dbReference>
<dbReference type="PROSITE" id="PS51987">
    <property type="entry name" value="GS_CATALYTIC"/>
    <property type="match status" value="1"/>
</dbReference>
<dbReference type="Gene3D" id="3.10.20.70">
    <property type="entry name" value="Glutamine synthetase, N-terminal domain"/>
    <property type="match status" value="1"/>
</dbReference>
<evidence type="ECO:0000256" key="16">
    <source>
        <dbReference type="PROSITE-ProRule" id="PRU01330"/>
    </source>
</evidence>
<dbReference type="PROSITE" id="PS00181">
    <property type="entry name" value="GLNA_ATP"/>
    <property type="match status" value="1"/>
</dbReference>
<dbReference type="InterPro" id="IPR008147">
    <property type="entry name" value="Gln_synt_N"/>
</dbReference>
<comment type="caution">
    <text evidence="21">The sequence shown here is derived from an EMBL/GenBank/DDBJ whole genome shotgun (WGS) entry which is preliminary data.</text>
</comment>
<keyword evidence="8 13" id="KW-0547">Nucleotide-binding</keyword>
<protein>
    <recommendedName>
        <fullName evidence="4 18">Glutamine synthetase</fullName>
        <ecNumber evidence="3 18">6.3.1.2</ecNumber>
    </recommendedName>
</protein>
<dbReference type="EMBL" id="JACRSR010000004">
    <property type="protein sequence ID" value="MBC8532084.1"/>
    <property type="molecule type" value="Genomic_DNA"/>
</dbReference>
<dbReference type="SUPFAM" id="SSF55931">
    <property type="entry name" value="Glutamine synthetase/guanido kinase"/>
    <property type="match status" value="1"/>
</dbReference>
<evidence type="ECO:0000256" key="8">
    <source>
        <dbReference type="ARBA" id="ARBA00022741"/>
    </source>
</evidence>
<dbReference type="GO" id="GO:0046872">
    <property type="term" value="F:metal ion binding"/>
    <property type="evidence" value="ECO:0007669"/>
    <property type="project" value="UniProtKB-KW"/>
</dbReference>
<evidence type="ECO:0000256" key="2">
    <source>
        <dbReference type="ARBA" id="ARBA00009897"/>
    </source>
</evidence>
<dbReference type="Pfam" id="PF00120">
    <property type="entry name" value="Gln-synt_C"/>
    <property type="match status" value="1"/>
</dbReference>